<dbReference type="OrthoDB" id="4373732at2"/>
<dbReference type="PANTHER" id="PTHR30153:SF2">
    <property type="entry name" value="REPLICATIVE DNA HELICASE"/>
    <property type="match status" value="1"/>
</dbReference>
<dbReference type="GO" id="GO:0006260">
    <property type="term" value="P:DNA replication"/>
    <property type="evidence" value="ECO:0007669"/>
    <property type="project" value="UniProtKB-KW"/>
</dbReference>
<feature type="domain" description="DNA helicase DnaB-like N-terminal" evidence="3">
    <location>
        <begin position="33"/>
        <end position="136"/>
    </location>
</feature>
<dbReference type="SUPFAM" id="SSF48024">
    <property type="entry name" value="N-terminal domain of DnaB helicase"/>
    <property type="match status" value="1"/>
</dbReference>
<name>A0A243Q5L0_9ACTN</name>
<dbReference type="GO" id="GO:0005829">
    <property type="term" value="C:cytosol"/>
    <property type="evidence" value="ECO:0007669"/>
    <property type="project" value="TreeGrafter"/>
</dbReference>
<evidence type="ECO:0000256" key="2">
    <source>
        <dbReference type="ARBA" id="ARBA00023125"/>
    </source>
</evidence>
<dbReference type="Proteomes" id="UP000194632">
    <property type="component" value="Unassembled WGS sequence"/>
</dbReference>
<accession>A0A243Q5L0</accession>
<protein>
    <recommendedName>
        <fullName evidence="3">DNA helicase DnaB-like N-terminal domain-containing protein</fullName>
    </recommendedName>
</protein>
<dbReference type="Gene3D" id="1.10.860.10">
    <property type="entry name" value="DNAb Helicase, Chain A"/>
    <property type="match status" value="1"/>
</dbReference>
<evidence type="ECO:0000256" key="1">
    <source>
        <dbReference type="ARBA" id="ARBA00022705"/>
    </source>
</evidence>
<proteinExistence type="predicted"/>
<keyword evidence="1" id="KW-0235">DNA replication</keyword>
<comment type="caution">
    <text evidence="4">The sequence shown here is derived from an EMBL/GenBank/DDBJ whole genome shotgun (WGS) entry which is preliminary data.</text>
</comment>
<dbReference type="EMBL" id="NGFO01000029">
    <property type="protein sequence ID" value="OUC76712.1"/>
    <property type="molecule type" value="Genomic_DNA"/>
</dbReference>
<sequence length="188" mass="20098">MPAATPPDPSVSAAAHDDAALADGHGWASDTGHAEVLLLSALLWATPAHHDDLADIVGLVRAEDFYVPAHGELFTIIADLIADGTRRAHDATTVAHELRRQGRAATLGAERLTRALVAATSAGADGIQARHYAAMVVADAYRRRYRAAGDGITHAADHLPEAELWDYMCAHGIALREHRTRLSNLRPN</sequence>
<organism evidence="4 5">
    <name type="scientific">Gordonia lacunae</name>
    <dbReference type="NCBI Taxonomy" id="417102"/>
    <lineage>
        <taxon>Bacteria</taxon>
        <taxon>Bacillati</taxon>
        <taxon>Actinomycetota</taxon>
        <taxon>Actinomycetes</taxon>
        <taxon>Mycobacteriales</taxon>
        <taxon>Gordoniaceae</taxon>
        <taxon>Gordonia</taxon>
    </lineage>
</organism>
<dbReference type="InterPro" id="IPR016136">
    <property type="entry name" value="DNA_helicase_N/primase_C"/>
</dbReference>
<evidence type="ECO:0000259" key="3">
    <source>
        <dbReference type="Pfam" id="PF00772"/>
    </source>
</evidence>
<dbReference type="AlphaFoldDB" id="A0A243Q5L0"/>
<dbReference type="PANTHER" id="PTHR30153">
    <property type="entry name" value="REPLICATIVE DNA HELICASE DNAB"/>
    <property type="match status" value="1"/>
</dbReference>
<dbReference type="GO" id="GO:0003677">
    <property type="term" value="F:DNA binding"/>
    <property type="evidence" value="ECO:0007669"/>
    <property type="project" value="UniProtKB-KW"/>
</dbReference>
<dbReference type="InterPro" id="IPR036185">
    <property type="entry name" value="DNA_heli_DnaB-like_N_sf"/>
</dbReference>
<evidence type="ECO:0000313" key="4">
    <source>
        <dbReference type="EMBL" id="OUC76712.1"/>
    </source>
</evidence>
<evidence type="ECO:0000313" key="5">
    <source>
        <dbReference type="Proteomes" id="UP000194632"/>
    </source>
</evidence>
<keyword evidence="2" id="KW-0238">DNA-binding</keyword>
<keyword evidence="5" id="KW-1185">Reference proteome</keyword>
<dbReference type="GO" id="GO:0003678">
    <property type="term" value="F:DNA helicase activity"/>
    <property type="evidence" value="ECO:0007669"/>
    <property type="project" value="InterPro"/>
</dbReference>
<dbReference type="RefSeq" id="WP_014928898.1">
    <property type="nucleotide sequence ID" value="NZ_NGFO01000029.1"/>
</dbReference>
<dbReference type="GO" id="GO:0005524">
    <property type="term" value="F:ATP binding"/>
    <property type="evidence" value="ECO:0007669"/>
    <property type="project" value="InterPro"/>
</dbReference>
<dbReference type="Pfam" id="PF00772">
    <property type="entry name" value="DnaB"/>
    <property type="match status" value="1"/>
</dbReference>
<dbReference type="STRING" id="417102.CA982_20940"/>
<dbReference type="InterPro" id="IPR007693">
    <property type="entry name" value="DNA_helicase_DnaB-like_N"/>
</dbReference>
<reference evidence="4 5" key="1">
    <citation type="submission" date="2017-05" db="EMBL/GenBank/DDBJ databases">
        <title>Biotechnological potential of actinobacteria isolated from South African environments.</title>
        <authorList>
            <person name="Le Roes-Hill M."/>
            <person name="Prins A."/>
            <person name="Durrell K.A."/>
        </authorList>
    </citation>
    <scope>NUCLEOTIDE SEQUENCE [LARGE SCALE GENOMIC DNA]</scope>
    <source>
        <strain evidence="4">BS2</strain>
    </source>
</reference>
<gene>
    <name evidence="4" type="ORF">CA982_20940</name>
</gene>